<keyword evidence="3" id="KW-1185">Reference proteome</keyword>
<dbReference type="PANTHER" id="PTHR47260:SF3">
    <property type="entry name" value="THIOESTERASE FAMILY PROTEIN (AFU_ORTHOLOGUE AFUA_7G03960)"/>
    <property type="match status" value="1"/>
</dbReference>
<dbReference type="EMBL" id="MU004194">
    <property type="protein sequence ID" value="KAF2491928.1"/>
    <property type="molecule type" value="Genomic_DNA"/>
</dbReference>
<dbReference type="PANTHER" id="PTHR47260">
    <property type="entry name" value="UPF0644 PROTEIN PB2B4.06"/>
    <property type="match status" value="1"/>
</dbReference>
<organism evidence="2 3">
    <name type="scientific">Lophium mytilinum</name>
    <dbReference type="NCBI Taxonomy" id="390894"/>
    <lineage>
        <taxon>Eukaryota</taxon>
        <taxon>Fungi</taxon>
        <taxon>Dikarya</taxon>
        <taxon>Ascomycota</taxon>
        <taxon>Pezizomycotina</taxon>
        <taxon>Dothideomycetes</taxon>
        <taxon>Pleosporomycetidae</taxon>
        <taxon>Mytilinidiales</taxon>
        <taxon>Mytilinidiaceae</taxon>
        <taxon>Lophium</taxon>
    </lineage>
</organism>
<name>A0A6A6QHM5_9PEZI</name>
<dbReference type="Proteomes" id="UP000799750">
    <property type="component" value="Unassembled WGS sequence"/>
</dbReference>
<dbReference type="InterPro" id="IPR029069">
    <property type="entry name" value="HotDog_dom_sf"/>
</dbReference>
<dbReference type="OrthoDB" id="506431at2759"/>
<gene>
    <name evidence="2" type="ORF">BU16DRAFT_98405</name>
</gene>
<dbReference type="Pfam" id="PF03061">
    <property type="entry name" value="4HBT"/>
    <property type="match status" value="1"/>
</dbReference>
<accession>A0A6A6QHM5</accession>
<dbReference type="InterPro" id="IPR052061">
    <property type="entry name" value="PTE-AB_protein"/>
</dbReference>
<sequence length="187" mass="20071">MPTEYFEDFATHPWVQTLLSDSTIIKSPLSSRAPDPAEGVSNSFFATTLHTKRAVRAYISCSRPDPNASSSDTEPPAHENYIIVSVGDGLDGADGRLHGGFSAALLDQVMGGCAVMCNNMGSSPATKEMYVRFRKPVATPGVILARATVEKVEGKRTWVKGWVEDGMGTVYAEGKATFVRVGAVEKL</sequence>
<evidence type="ECO:0000313" key="2">
    <source>
        <dbReference type="EMBL" id="KAF2491928.1"/>
    </source>
</evidence>
<protein>
    <recommendedName>
        <fullName evidence="1">Thioesterase domain-containing protein</fullName>
    </recommendedName>
</protein>
<feature type="domain" description="Thioesterase" evidence="1">
    <location>
        <begin position="95"/>
        <end position="159"/>
    </location>
</feature>
<dbReference type="AlphaFoldDB" id="A0A6A6QHM5"/>
<evidence type="ECO:0000313" key="3">
    <source>
        <dbReference type="Proteomes" id="UP000799750"/>
    </source>
</evidence>
<dbReference type="SUPFAM" id="SSF54637">
    <property type="entry name" value="Thioesterase/thiol ester dehydrase-isomerase"/>
    <property type="match status" value="1"/>
</dbReference>
<evidence type="ECO:0000259" key="1">
    <source>
        <dbReference type="Pfam" id="PF03061"/>
    </source>
</evidence>
<dbReference type="Gene3D" id="3.10.129.10">
    <property type="entry name" value="Hotdog Thioesterase"/>
    <property type="match status" value="1"/>
</dbReference>
<dbReference type="InterPro" id="IPR006683">
    <property type="entry name" value="Thioestr_dom"/>
</dbReference>
<dbReference type="CDD" id="cd03443">
    <property type="entry name" value="PaaI_thioesterase"/>
    <property type="match status" value="1"/>
</dbReference>
<reference evidence="2" key="1">
    <citation type="journal article" date="2020" name="Stud. Mycol.">
        <title>101 Dothideomycetes genomes: a test case for predicting lifestyles and emergence of pathogens.</title>
        <authorList>
            <person name="Haridas S."/>
            <person name="Albert R."/>
            <person name="Binder M."/>
            <person name="Bloem J."/>
            <person name="Labutti K."/>
            <person name="Salamov A."/>
            <person name="Andreopoulos B."/>
            <person name="Baker S."/>
            <person name="Barry K."/>
            <person name="Bills G."/>
            <person name="Bluhm B."/>
            <person name="Cannon C."/>
            <person name="Castanera R."/>
            <person name="Culley D."/>
            <person name="Daum C."/>
            <person name="Ezra D."/>
            <person name="Gonzalez J."/>
            <person name="Henrissat B."/>
            <person name="Kuo A."/>
            <person name="Liang C."/>
            <person name="Lipzen A."/>
            <person name="Lutzoni F."/>
            <person name="Magnuson J."/>
            <person name="Mondo S."/>
            <person name="Nolan M."/>
            <person name="Ohm R."/>
            <person name="Pangilinan J."/>
            <person name="Park H.-J."/>
            <person name="Ramirez L."/>
            <person name="Alfaro M."/>
            <person name="Sun H."/>
            <person name="Tritt A."/>
            <person name="Yoshinaga Y."/>
            <person name="Zwiers L.-H."/>
            <person name="Turgeon B."/>
            <person name="Goodwin S."/>
            <person name="Spatafora J."/>
            <person name="Crous P."/>
            <person name="Grigoriev I."/>
        </authorList>
    </citation>
    <scope>NUCLEOTIDE SEQUENCE</scope>
    <source>
        <strain evidence="2">CBS 269.34</strain>
    </source>
</reference>
<proteinExistence type="predicted"/>